<dbReference type="EMBL" id="CABIJS010000719">
    <property type="protein sequence ID" value="VUZ57507.1"/>
    <property type="molecule type" value="Genomic_DNA"/>
</dbReference>
<protein>
    <submittedName>
        <fullName evidence="1">Uncharacterized protein</fullName>
    </submittedName>
</protein>
<dbReference type="AlphaFoldDB" id="A0A564ZDD3"/>
<proteinExistence type="predicted"/>
<reference evidence="1 2" key="1">
    <citation type="submission" date="2019-07" db="EMBL/GenBank/DDBJ databases">
        <authorList>
            <person name="Jastrzebski P J."/>
            <person name="Paukszto L."/>
            <person name="Jastrzebski P J."/>
        </authorList>
    </citation>
    <scope>NUCLEOTIDE SEQUENCE [LARGE SCALE GENOMIC DNA]</scope>
    <source>
        <strain evidence="1 2">WMS-il1</strain>
    </source>
</reference>
<dbReference type="Proteomes" id="UP000321570">
    <property type="component" value="Unassembled WGS sequence"/>
</dbReference>
<sequence length="632" mass="72174">MCFAYETILGQAIFIPYFSGTISSDAFITFLENGPFTFDYLLILATRYLLTESNRFPPCRLVHLTQEIFCSHPKDLASAFATIYSILLGSRNHAGCLVLCASLVAATEVLKQRQSEDSQGKDSLPRSDFLQSNLKELRVRCQHLQDMVVFNHSVEAFRRRYDLPIRIVRAFSVHRIFKRGPDHFTSEFARYLAASHLTGREIVDIYRHFVSHTDNDFLDVFQALCIRLPHSFEINRIVVVAAWWMVRQIASPWTRVDQAEKFKQINRITDYLSVTSNAGHGIAFAVASQCYNRPLRLMLRAHFTAVQHVNFSEPTKNRCLLDEALNFCEFFHQYRRVSIAAMEESPVHCDKNWEDSVDHSYKSTSGETDGKEHDNFRKVSTFPLWQNISPNNDMPTFIQLDTWFQFLVVQTAILAFGMPPLSDEVPVRPVQLLPVSWNEGFPFKPPAWTKATSGSISQRPLHRRGFIRWFLYSAANYSDSPTTRVRLFNAAKGLAYAWALPSGFIRSLSVLTLYAAWEDRDAELEVGTFADASIASDLFYLLLRRIRLLDEEMNGNLLKRTSLGLRSMFACLHEGEDAPSIVGGIAEEKAPLLEEQVLRARRLVDLLKDRLDVGSNRGTMTEEIGKLLENLN</sequence>
<evidence type="ECO:0000313" key="2">
    <source>
        <dbReference type="Proteomes" id="UP000321570"/>
    </source>
</evidence>
<organism evidence="1 2">
    <name type="scientific">Hymenolepis diminuta</name>
    <name type="common">Rat tapeworm</name>
    <dbReference type="NCBI Taxonomy" id="6216"/>
    <lineage>
        <taxon>Eukaryota</taxon>
        <taxon>Metazoa</taxon>
        <taxon>Spiralia</taxon>
        <taxon>Lophotrochozoa</taxon>
        <taxon>Platyhelminthes</taxon>
        <taxon>Cestoda</taxon>
        <taxon>Eucestoda</taxon>
        <taxon>Cyclophyllidea</taxon>
        <taxon>Hymenolepididae</taxon>
        <taxon>Hymenolepis</taxon>
    </lineage>
</organism>
<accession>A0A564ZDD3</accession>
<evidence type="ECO:0000313" key="1">
    <source>
        <dbReference type="EMBL" id="VUZ57507.1"/>
    </source>
</evidence>
<name>A0A564ZDD3_HYMDI</name>
<gene>
    <name evidence="1" type="ORF">WMSIL1_LOCUS15143</name>
</gene>
<keyword evidence="2" id="KW-1185">Reference proteome</keyword>